<dbReference type="PANTHER" id="PTHR12924">
    <property type="entry name" value="TRANSLOCON-ASSOCIATED PROTEIN, ALPHA SUBUNIT"/>
    <property type="match status" value="1"/>
</dbReference>
<name>A0A5B0QUQ5_PUCGR</name>
<feature type="transmembrane region" description="Helical" evidence="2">
    <location>
        <begin position="191"/>
        <end position="209"/>
    </location>
</feature>
<feature type="compositionally biased region" description="Polar residues" evidence="1">
    <location>
        <begin position="230"/>
        <end position="242"/>
    </location>
</feature>
<evidence type="ECO:0000256" key="2">
    <source>
        <dbReference type="SAM" id="Phobius"/>
    </source>
</evidence>
<keyword evidence="3" id="KW-0732">Signal</keyword>
<gene>
    <name evidence="4" type="ORF">PGTUg99_034127</name>
</gene>
<keyword evidence="2" id="KW-0812">Transmembrane</keyword>
<feature type="region of interest" description="Disordered" evidence="1">
    <location>
        <begin position="225"/>
        <end position="284"/>
    </location>
</feature>
<protein>
    <recommendedName>
        <fullName evidence="6">Signal sequence receptor subunit alpha</fullName>
    </recommendedName>
</protein>
<organism evidence="4 5">
    <name type="scientific">Puccinia graminis f. sp. tritici</name>
    <dbReference type="NCBI Taxonomy" id="56615"/>
    <lineage>
        <taxon>Eukaryota</taxon>
        <taxon>Fungi</taxon>
        <taxon>Dikarya</taxon>
        <taxon>Basidiomycota</taxon>
        <taxon>Pucciniomycotina</taxon>
        <taxon>Pucciniomycetes</taxon>
        <taxon>Pucciniales</taxon>
        <taxon>Pucciniaceae</taxon>
        <taxon>Puccinia</taxon>
    </lineage>
</organism>
<proteinExistence type="predicted"/>
<feature type="chain" id="PRO_5023145084" description="Signal sequence receptor subunit alpha" evidence="3">
    <location>
        <begin position="23"/>
        <end position="284"/>
    </location>
</feature>
<evidence type="ECO:0000313" key="4">
    <source>
        <dbReference type="EMBL" id="KAA1117018.1"/>
    </source>
</evidence>
<dbReference type="EMBL" id="VDEP01000270">
    <property type="protein sequence ID" value="KAA1117018.1"/>
    <property type="molecule type" value="Genomic_DNA"/>
</dbReference>
<dbReference type="GO" id="GO:0005783">
    <property type="term" value="C:endoplasmic reticulum"/>
    <property type="evidence" value="ECO:0007669"/>
    <property type="project" value="TreeGrafter"/>
</dbReference>
<dbReference type="Proteomes" id="UP000325313">
    <property type="component" value="Unassembled WGS sequence"/>
</dbReference>
<dbReference type="PANTHER" id="PTHR12924:SF0">
    <property type="entry name" value="TRANSLOCON-ASSOCIATED PROTEIN SUBUNIT ALPHA"/>
    <property type="match status" value="1"/>
</dbReference>
<dbReference type="AlphaFoldDB" id="A0A5B0QUQ5"/>
<comment type="caution">
    <text evidence="4">The sequence shown here is derived from an EMBL/GenBank/DDBJ whole genome shotgun (WGS) entry which is preliminary data.</text>
</comment>
<evidence type="ECO:0008006" key="6">
    <source>
        <dbReference type="Google" id="ProtNLM"/>
    </source>
</evidence>
<reference evidence="4 5" key="1">
    <citation type="submission" date="2019-05" db="EMBL/GenBank/DDBJ databases">
        <title>Emergence of the Ug99 lineage of the wheat stem rust pathogen through somatic hybridization.</title>
        <authorList>
            <person name="Li F."/>
            <person name="Upadhyaya N.M."/>
            <person name="Sperschneider J."/>
            <person name="Matny O."/>
            <person name="Nguyen-Phuc H."/>
            <person name="Mago R."/>
            <person name="Raley C."/>
            <person name="Miller M.E."/>
            <person name="Silverstein K.A.T."/>
            <person name="Henningsen E."/>
            <person name="Hirsch C.D."/>
            <person name="Visser B."/>
            <person name="Pretorius Z.A."/>
            <person name="Steffenson B.J."/>
            <person name="Schwessinger B."/>
            <person name="Dodds P.N."/>
            <person name="Figueroa M."/>
        </authorList>
    </citation>
    <scope>NUCLEOTIDE SEQUENCE [LARGE SCALE GENOMIC DNA]</scope>
    <source>
        <strain evidence="4 5">Ug99</strain>
    </source>
</reference>
<evidence type="ECO:0000256" key="3">
    <source>
        <dbReference type="SAM" id="SignalP"/>
    </source>
</evidence>
<evidence type="ECO:0000256" key="1">
    <source>
        <dbReference type="SAM" id="MobiDB-lite"/>
    </source>
</evidence>
<evidence type="ECO:0000313" key="5">
    <source>
        <dbReference type="Proteomes" id="UP000325313"/>
    </source>
</evidence>
<accession>A0A5B0QUQ5</accession>
<sequence>MKFLLSCKNLAALTVLIGSVSSLLTPEKLEISAAFPTNNQFGIVFNGQPNKILLKVLNLGKDPVEDVMRIHQVWNEFREIGGKERLLRKGAPVPSKRTLPPKIEPYIIPYMFSAEEREGNIGLRIWVEWSGPKGKKHQSIAYDSTVTIQEPPTRWFDPQLYVVFTMQSVLSFTLSKAFLTELYLRYHNCRILLYIILASTFGGIGYMVYSSYVVPVKPARSLKSKRSAEGSLQSSSKVSTPTGGAYEEEWIPAGHSVRSSKKTGTETGGEESSGAEGKARRRKR</sequence>
<feature type="signal peptide" evidence="3">
    <location>
        <begin position="1"/>
        <end position="22"/>
    </location>
</feature>
<keyword evidence="2" id="KW-1133">Transmembrane helix</keyword>
<keyword evidence="2" id="KW-0472">Membrane</keyword>